<accession>A0ABM9AT28</accession>
<evidence type="ECO:0000313" key="1">
    <source>
        <dbReference type="EMBL" id="CAH0997165.1"/>
    </source>
</evidence>
<dbReference type="Proteomes" id="UP000837932">
    <property type="component" value="Unassembled WGS sequence"/>
</dbReference>
<protein>
    <submittedName>
        <fullName evidence="1">Uncharacterized protein</fullName>
    </submittedName>
</protein>
<dbReference type="RefSeq" id="WP_238807754.1">
    <property type="nucleotide sequence ID" value="NZ_CAKLPY010000002.1"/>
</dbReference>
<keyword evidence="2" id="KW-1185">Reference proteome</keyword>
<evidence type="ECO:0000313" key="2">
    <source>
        <dbReference type="Proteomes" id="UP000837932"/>
    </source>
</evidence>
<gene>
    <name evidence="1" type="ORF">EMA8858_03302</name>
</gene>
<comment type="caution">
    <text evidence="1">The sequence shown here is derived from an EMBL/GenBank/DDBJ whole genome shotgun (WGS) entry which is preliminary data.</text>
</comment>
<reference evidence="1" key="1">
    <citation type="submission" date="2021-12" db="EMBL/GenBank/DDBJ databases">
        <authorList>
            <person name="Rodrigo-Torres L."/>
            <person name="Arahal R. D."/>
            <person name="Lucena T."/>
        </authorList>
    </citation>
    <scope>NUCLEOTIDE SEQUENCE</scope>
    <source>
        <strain evidence="1">CECT 8858</strain>
    </source>
</reference>
<dbReference type="EMBL" id="CAKLPY010000002">
    <property type="protein sequence ID" value="CAH0997165.1"/>
    <property type="molecule type" value="Genomic_DNA"/>
</dbReference>
<proteinExistence type="predicted"/>
<organism evidence="1 2">
    <name type="scientific">Emticicia aquatica</name>
    <dbReference type="NCBI Taxonomy" id="1681835"/>
    <lineage>
        <taxon>Bacteria</taxon>
        <taxon>Pseudomonadati</taxon>
        <taxon>Bacteroidota</taxon>
        <taxon>Cytophagia</taxon>
        <taxon>Cytophagales</taxon>
        <taxon>Leadbetterellaceae</taxon>
        <taxon>Emticicia</taxon>
    </lineage>
</organism>
<name>A0ABM9AT28_9BACT</name>
<sequence length="82" mass="9063">MQASQSSPTRKKFILLSVVAVCSATVLKFFTGENKKKDEGDTVKMLTQDGKLVEINTKLITQCGGKITNEELQKWVKTKANS</sequence>